<organism evidence="2 3">
    <name type="scientific">Collybiopsis luxurians FD-317 M1</name>
    <dbReference type="NCBI Taxonomy" id="944289"/>
    <lineage>
        <taxon>Eukaryota</taxon>
        <taxon>Fungi</taxon>
        <taxon>Dikarya</taxon>
        <taxon>Basidiomycota</taxon>
        <taxon>Agaricomycotina</taxon>
        <taxon>Agaricomycetes</taxon>
        <taxon>Agaricomycetidae</taxon>
        <taxon>Agaricales</taxon>
        <taxon>Marasmiineae</taxon>
        <taxon>Omphalotaceae</taxon>
        <taxon>Collybiopsis</taxon>
        <taxon>Collybiopsis luxurians</taxon>
    </lineage>
</organism>
<dbReference type="InterPro" id="IPR002227">
    <property type="entry name" value="Tyrosinase_Cu-bd"/>
</dbReference>
<keyword evidence="3" id="KW-1185">Reference proteome</keyword>
<accession>A0A0D0C0G3</accession>
<reference evidence="2 3" key="1">
    <citation type="submission" date="2014-04" db="EMBL/GenBank/DDBJ databases">
        <title>Evolutionary Origins and Diversification of the Mycorrhizal Mutualists.</title>
        <authorList>
            <consortium name="DOE Joint Genome Institute"/>
            <consortium name="Mycorrhizal Genomics Consortium"/>
            <person name="Kohler A."/>
            <person name="Kuo A."/>
            <person name="Nagy L.G."/>
            <person name="Floudas D."/>
            <person name="Copeland A."/>
            <person name="Barry K.W."/>
            <person name="Cichocki N."/>
            <person name="Veneault-Fourrey C."/>
            <person name="LaButti K."/>
            <person name="Lindquist E.A."/>
            <person name="Lipzen A."/>
            <person name="Lundell T."/>
            <person name="Morin E."/>
            <person name="Murat C."/>
            <person name="Riley R."/>
            <person name="Ohm R."/>
            <person name="Sun H."/>
            <person name="Tunlid A."/>
            <person name="Henrissat B."/>
            <person name="Grigoriev I.V."/>
            <person name="Hibbett D.S."/>
            <person name="Martin F."/>
        </authorList>
    </citation>
    <scope>NUCLEOTIDE SEQUENCE [LARGE SCALE GENOMIC DNA]</scope>
    <source>
        <strain evidence="2 3">FD-317 M1</strain>
    </source>
</reference>
<feature type="domain" description="Tyrosinase copper-binding" evidence="1">
    <location>
        <begin position="1"/>
        <end position="195"/>
    </location>
</feature>
<dbReference type="Proteomes" id="UP000053593">
    <property type="component" value="Unassembled WGS sequence"/>
</dbReference>
<dbReference type="Gene3D" id="1.10.1280.10">
    <property type="entry name" value="Di-copper center containing domain from catechol oxidase"/>
    <property type="match status" value="1"/>
</dbReference>
<feature type="non-terminal residue" evidence="2">
    <location>
        <position position="1"/>
    </location>
</feature>
<dbReference type="GO" id="GO:0016491">
    <property type="term" value="F:oxidoreductase activity"/>
    <property type="evidence" value="ECO:0007669"/>
    <property type="project" value="InterPro"/>
</dbReference>
<dbReference type="AlphaFoldDB" id="A0A0D0C0G3"/>
<evidence type="ECO:0000313" key="2">
    <source>
        <dbReference type="EMBL" id="KIK55819.1"/>
    </source>
</evidence>
<name>A0A0D0C0G3_9AGAR</name>
<dbReference type="InterPro" id="IPR008922">
    <property type="entry name" value="Di-copper_centre_dom_sf"/>
</dbReference>
<gene>
    <name evidence="2" type="ORF">GYMLUDRAFT_133415</name>
</gene>
<feature type="non-terminal residue" evidence="2">
    <location>
        <position position="195"/>
    </location>
</feature>
<dbReference type="EMBL" id="KN834803">
    <property type="protein sequence ID" value="KIK55819.1"/>
    <property type="molecule type" value="Genomic_DNA"/>
</dbReference>
<protein>
    <submittedName>
        <fullName evidence="2">Unplaced genomic scaffold GYMLUscaffold_55, whole genome shotgun sequence</fullName>
    </submittedName>
</protein>
<evidence type="ECO:0000313" key="3">
    <source>
        <dbReference type="Proteomes" id="UP000053593"/>
    </source>
</evidence>
<proteinExistence type="predicted"/>
<dbReference type="SUPFAM" id="SSF48056">
    <property type="entry name" value="Di-copper centre-containing domain"/>
    <property type="match status" value="1"/>
</dbReference>
<dbReference type="HOGENOM" id="CLU_1411924_0_0_1"/>
<dbReference type="OrthoDB" id="6132182at2759"/>
<dbReference type="Pfam" id="PF00264">
    <property type="entry name" value="Tyrosinase"/>
    <property type="match status" value="1"/>
</dbReference>
<sequence length="195" mass="22681">YWDWTDERTAKEGLPDLLRPRAVVLKLPNGGSRTLSTNPLATYHFEDPRPNGFQNIDNDARDPWNPWAPIDKAYFKDWTSSYRWPTSTVNPKEEYYRQDMYVPSNDDYGWKSLKTAVGLLFSFPSDADKDEYPFIWDEFSNTRFQSKGTKAARKMKDYKAGNLEQPHNKVHLDLGGLGHMANNDYAGFDPIFYLH</sequence>
<evidence type="ECO:0000259" key="1">
    <source>
        <dbReference type="Pfam" id="PF00264"/>
    </source>
</evidence>